<dbReference type="EnsemblPlants" id="OB08G10960.1">
    <property type="protein sequence ID" value="OB08G10960.1"/>
    <property type="gene ID" value="OB08G10960"/>
</dbReference>
<name>J3MPR7_ORYBR</name>
<dbReference type="STRING" id="4533.J3MPR7"/>
<dbReference type="InterPro" id="IPR051283">
    <property type="entry name" value="Sec_Metabolite_Acyltrans"/>
</dbReference>
<dbReference type="InterPro" id="IPR023213">
    <property type="entry name" value="CAT-like_dom_sf"/>
</dbReference>
<dbReference type="PANTHER" id="PTHR31896:SF43">
    <property type="entry name" value="PROTEIN ENHANCED PSEUDOMONAS SUSCEPTIBILITY 1"/>
    <property type="match status" value="1"/>
</dbReference>
<reference evidence="3" key="2">
    <citation type="submission" date="2013-04" db="UniProtKB">
        <authorList>
            <consortium name="EnsemblPlants"/>
        </authorList>
    </citation>
    <scope>IDENTIFICATION</scope>
</reference>
<dbReference type="GO" id="GO:0050734">
    <property type="term" value="F:hydroxycinnamoyltransferase activity"/>
    <property type="evidence" value="ECO:0007669"/>
    <property type="project" value="UniProtKB-ARBA"/>
</dbReference>
<dbReference type="OMA" id="MITVEYT"/>
<organism evidence="3">
    <name type="scientific">Oryza brachyantha</name>
    <name type="common">malo sina</name>
    <dbReference type="NCBI Taxonomy" id="4533"/>
    <lineage>
        <taxon>Eukaryota</taxon>
        <taxon>Viridiplantae</taxon>
        <taxon>Streptophyta</taxon>
        <taxon>Embryophyta</taxon>
        <taxon>Tracheophyta</taxon>
        <taxon>Spermatophyta</taxon>
        <taxon>Magnoliopsida</taxon>
        <taxon>Liliopsida</taxon>
        <taxon>Poales</taxon>
        <taxon>Poaceae</taxon>
        <taxon>BOP clade</taxon>
        <taxon>Oryzoideae</taxon>
        <taxon>Oryzeae</taxon>
        <taxon>Oryzinae</taxon>
        <taxon>Oryza</taxon>
    </lineage>
</organism>
<proteinExistence type="predicted"/>
<dbReference type="AlphaFoldDB" id="J3MPR7"/>
<dbReference type="Gene3D" id="3.30.559.10">
    <property type="entry name" value="Chloramphenicol acetyltransferase-like domain"/>
    <property type="match status" value="1"/>
</dbReference>
<dbReference type="eggNOG" id="ENOG502QVP8">
    <property type="taxonomic scope" value="Eukaryota"/>
</dbReference>
<feature type="compositionally biased region" description="Basic residues" evidence="2">
    <location>
        <begin position="340"/>
        <end position="349"/>
    </location>
</feature>
<keyword evidence="1" id="KW-0808">Transferase</keyword>
<evidence type="ECO:0000313" key="3">
    <source>
        <dbReference type="EnsemblPlants" id="OB08G10960.1"/>
    </source>
</evidence>
<dbReference type="HOGENOM" id="CLU_014546_3_2_1"/>
<evidence type="ECO:0000256" key="1">
    <source>
        <dbReference type="ARBA" id="ARBA00022679"/>
    </source>
</evidence>
<dbReference type="Proteomes" id="UP000006038">
    <property type="component" value="Chromosome 8"/>
</dbReference>
<sequence length="358" mass="38661">MTHSLDASAAIFMAMEAAMSGHYGVHVVSRRVVQPTRTTSETWTLHLTPWDLQMITVDYIQKGVLLPKPPTGGQILVEHLASSLAGALARFYPFAGRLAVDESGGDPETVSTVSVSLRCTGEGAELVRAVAPGVTVADVAESLYVPRVVWSFFPLDGMVGADAVAGARPVLAAQVTELADGVFVAMSLNHGVADGTTFWHLFNTWSEISRSSGVDEATKISTPPPVLERWFPDACSVPVTLPFGKLDDIVRRFECLPVEECFFHFSAESVKHLKATARPRPRPPSPPSSPCSRTCGDLCHAPGASRRSRRQRTRCSSDAGDGSSTSRRPTPATRWCAPQRRLRPARSRRGGWGGRRGC</sequence>
<dbReference type="PANTHER" id="PTHR31896">
    <property type="entry name" value="FAMILY REGULATORY PROTEIN, PUTATIVE (AFU_ORTHOLOGUE AFUA_3G14730)-RELATED"/>
    <property type="match status" value="1"/>
</dbReference>
<evidence type="ECO:0000256" key="2">
    <source>
        <dbReference type="SAM" id="MobiDB-lite"/>
    </source>
</evidence>
<feature type="region of interest" description="Disordered" evidence="2">
    <location>
        <begin position="301"/>
        <end position="358"/>
    </location>
</feature>
<dbReference type="Gramene" id="OB08G10960.1">
    <property type="protein sequence ID" value="OB08G10960.1"/>
    <property type="gene ID" value="OB08G10960"/>
</dbReference>
<dbReference type="Pfam" id="PF02458">
    <property type="entry name" value="Transferase"/>
    <property type="match status" value="1"/>
</dbReference>
<protein>
    <submittedName>
        <fullName evidence="3">Uncharacterized protein</fullName>
    </submittedName>
</protein>
<evidence type="ECO:0000313" key="4">
    <source>
        <dbReference type="Proteomes" id="UP000006038"/>
    </source>
</evidence>
<reference evidence="3" key="1">
    <citation type="journal article" date="2013" name="Nat. Commun.">
        <title>Whole-genome sequencing of Oryza brachyantha reveals mechanisms underlying Oryza genome evolution.</title>
        <authorList>
            <person name="Chen J."/>
            <person name="Huang Q."/>
            <person name="Gao D."/>
            <person name="Wang J."/>
            <person name="Lang Y."/>
            <person name="Liu T."/>
            <person name="Li B."/>
            <person name="Bai Z."/>
            <person name="Luis Goicoechea J."/>
            <person name="Liang C."/>
            <person name="Chen C."/>
            <person name="Zhang W."/>
            <person name="Sun S."/>
            <person name="Liao Y."/>
            <person name="Zhang X."/>
            <person name="Yang L."/>
            <person name="Song C."/>
            <person name="Wang M."/>
            <person name="Shi J."/>
            <person name="Liu G."/>
            <person name="Liu J."/>
            <person name="Zhou H."/>
            <person name="Zhou W."/>
            <person name="Yu Q."/>
            <person name="An N."/>
            <person name="Chen Y."/>
            <person name="Cai Q."/>
            <person name="Wang B."/>
            <person name="Liu B."/>
            <person name="Min J."/>
            <person name="Huang Y."/>
            <person name="Wu H."/>
            <person name="Li Z."/>
            <person name="Zhang Y."/>
            <person name="Yin Y."/>
            <person name="Song W."/>
            <person name="Jiang J."/>
            <person name="Jackson S.A."/>
            <person name="Wing R.A."/>
            <person name="Wang J."/>
            <person name="Chen M."/>
        </authorList>
    </citation>
    <scope>NUCLEOTIDE SEQUENCE [LARGE SCALE GENOMIC DNA]</scope>
    <source>
        <strain evidence="3">cv. IRGC 101232</strain>
    </source>
</reference>
<feature type="region of interest" description="Disordered" evidence="2">
    <location>
        <begin position="275"/>
        <end position="294"/>
    </location>
</feature>
<accession>J3MPR7</accession>
<keyword evidence="4" id="KW-1185">Reference proteome</keyword>